<keyword evidence="3" id="KW-0963">Cytoplasm</keyword>
<dbReference type="PANTHER" id="PTHR37825">
    <property type="entry name" value="TRNA(MET) CYTIDINE ACETATE LIGASE"/>
    <property type="match status" value="1"/>
</dbReference>
<keyword evidence="1 3" id="KW-0436">Ligase</keyword>
<evidence type="ECO:0000256" key="1">
    <source>
        <dbReference type="ARBA" id="ARBA00022598"/>
    </source>
</evidence>
<feature type="binding site" evidence="3">
    <location>
        <position position="187"/>
    </location>
    <ligand>
        <name>ATP</name>
        <dbReference type="ChEBI" id="CHEBI:30616"/>
    </ligand>
</feature>
<dbReference type="EMBL" id="AVPF01000118">
    <property type="protein sequence ID" value="KGX83343.1"/>
    <property type="molecule type" value="Genomic_DNA"/>
</dbReference>
<sequence length="403" mass="46167">MKATGLIVEYNPFHYGHQYHFLQSKEASGADCTVAIMSGNFLQRGEPAIIDKWHRAQIALQSGIDIVLEIPYVFAVQNSDLFAKGAVLSLDALGVDSICFGSEDGSIEPFVNAHNELQVHEKEYHESLHEHLKEGLSFPEASRHAYHKIGLGDDAIDLGQPNNILGFSYTKTILDYNLNIKPMTIQRKQSGYHDETIEHKIASATSIRKEILSQGYITEEAKGSLPPLTVDALEQYRDVTGSWHEWELYFPLLQYKISTMSPEELGQIHGVEEGLEHRFKQTIHKANNFQEWMNLIKTKRYTWTRLQRTLTHILTNTKTKEIESISTINEAPYVRLLGMTNMGQQYISQQKKEMDCPLITQLHKGVHPFLTIEERAVDSYLSMFKPTIKRERRNREFMPPILP</sequence>
<name>A0A0A5FWE1_9BACI</name>
<feature type="binding site" evidence="3">
    <location>
        <begin position="7"/>
        <end position="20"/>
    </location>
    <ligand>
        <name>ATP</name>
        <dbReference type="ChEBI" id="CHEBI:30616"/>
    </ligand>
</feature>
<protein>
    <recommendedName>
        <fullName evidence="3">tRNA(Met) cytidine acetate ligase</fullName>
        <ecNumber evidence="3">6.3.4.-</ecNumber>
    </recommendedName>
</protein>
<dbReference type="InterPro" id="IPR008513">
    <property type="entry name" value="tRNA(Met)_cyd_acetate_ligase"/>
</dbReference>
<comment type="caution">
    <text evidence="3">Lacks conserved residue(s) required for the propagation of feature annotation.</text>
</comment>
<dbReference type="Pfam" id="PF05636">
    <property type="entry name" value="HIGH_NTase1"/>
    <property type="match status" value="1"/>
</dbReference>
<comment type="caution">
    <text evidence="4">The sequence shown here is derived from an EMBL/GenBank/DDBJ whole genome shotgun (WGS) entry which is preliminary data.</text>
</comment>
<dbReference type="STRING" id="1385511.GCA_000425225_00929"/>
<keyword evidence="3" id="KW-0547">Nucleotide-binding</keyword>
<dbReference type="HAMAP" id="MF_01539">
    <property type="entry name" value="TmcAL"/>
    <property type="match status" value="1"/>
</dbReference>
<feature type="binding site" evidence="3">
    <location>
        <position position="101"/>
    </location>
    <ligand>
        <name>ATP</name>
        <dbReference type="ChEBI" id="CHEBI:30616"/>
    </ligand>
</feature>
<reference evidence="4 5" key="1">
    <citation type="submission" date="2013-08" db="EMBL/GenBank/DDBJ databases">
        <authorList>
            <person name="Huang J."/>
            <person name="Wang G."/>
        </authorList>
    </citation>
    <scope>NUCLEOTIDE SEQUENCE [LARGE SCALE GENOMIC DNA]</scope>
    <source>
        <strain evidence="4 5">BH030004</strain>
    </source>
</reference>
<dbReference type="Proteomes" id="UP000030403">
    <property type="component" value="Unassembled WGS sequence"/>
</dbReference>
<dbReference type="NCBIfam" id="NF010191">
    <property type="entry name" value="PRK13670.1"/>
    <property type="match status" value="1"/>
</dbReference>
<dbReference type="SUPFAM" id="SSF52374">
    <property type="entry name" value="Nucleotidylyl transferase"/>
    <property type="match status" value="1"/>
</dbReference>
<proteinExistence type="inferred from homology"/>
<dbReference type="GO" id="GO:0005737">
    <property type="term" value="C:cytoplasm"/>
    <property type="evidence" value="ECO:0007669"/>
    <property type="project" value="UniProtKB-SubCell"/>
</dbReference>
<dbReference type="GO" id="GO:0006400">
    <property type="term" value="P:tRNA modification"/>
    <property type="evidence" value="ECO:0007669"/>
    <property type="project" value="UniProtKB-UniRule"/>
</dbReference>
<evidence type="ECO:0000313" key="4">
    <source>
        <dbReference type="EMBL" id="KGX83343.1"/>
    </source>
</evidence>
<evidence type="ECO:0000313" key="5">
    <source>
        <dbReference type="Proteomes" id="UP000030403"/>
    </source>
</evidence>
<comment type="function">
    <text evidence="3">Catalyzes the formation of N(4)-acetylcytidine (ac(4)C) at the wobble position of elongator tRNA(Met), using acetate and ATP as substrates. First activates an acetate ion to form acetyladenylate (Ac-AMP) and then transfers the acetyl group to tRNA to form ac(4)C34.</text>
</comment>
<dbReference type="EC" id="6.3.4.-" evidence="3"/>
<evidence type="ECO:0000256" key="2">
    <source>
        <dbReference type="ARBA" id="ARBA00022694"/>
    </source>
</evidence>
<organism evidence="4 5">
    <name type="scientific">Pontibacillus marinus BH030004 = DSM 16465</name>
    <dbReference type="NCBI Taxonomy" id="1385511"/>
    <lineage>
        <taxon>Bacteria</taxon>
        <taxon>Bacillati</taxon>
        <taxon>Bacillota</taxon>
        <taxon>Bacilli</taxon>
        <taxon>Bacillales</taxon>
        <taxon>Bacillaceae</taxon>
        <taxon>Pontibacillus</taxon>
    </lineage>
</organism>
<dbReference type="RefSeq" id="WP_027448178.1">
    <property type="nucleotide sequence ID" value="NZ_AVPF01000118.1"/>
</dbReference>
<keyword evidence="3" id="KW-0694">RNA-binding</keyword>
<dbReference type="GO" id="GO:0005524">
    <property type="term" value="F:ATP binding"/>
    <property type="evidence" value="ECO:0007669"/>
    <property type="project" value="UniProtKB-KW"/>
</dbReference>
<dbReference type="InterPro" id="IPR014729">
    <property type="entry name" value="Rossmann-like_a/b/a_fold"/>
</dbReference>
<dbReference type="eggNOG" id="COG1323">
    <property type="taxonomic scope" value="Bacteria"/>
</dbReference>
<dbReference type="GO" id="GO:0000049">
    <property type="term" value="F:tRNA binding"/>
    <property type="evidence" value="ECO:0007669"/>
    <property type="project" value="UniProtKB-KW"/>
</dbReference>
<dbReference type="AlphaFoldDB" id="A0A0A5FWE1"/>
<accession>A0A0A5FWE1</accession>
<keyword evidence="5" id="KW-1185">Reference proteome</keyword>
<gene>
    <name evidence="3" type="primary">tmcAL</name>
    <name evidence="4" type="ORF">N783_04410</name>
</gene>
<keyword evidence="3" id="KW-0820">tRNA-binding</keyword>
<comment type="similarity">
    <text evidence="3">Belongs to the TmcAL family.</text>
</comment>
<feature type="binding site" evidence="3">
    <location>
        <position position="162"/>
    </location>
    <ligand>
        <name>ATP</name>
        <dbReference type="ChEBI" id="CHEBI:30616"/>
    </ligand>
</feature>
<keyword evidence="2 3" id="KW-0819">tRNA processing</keyword>
<dbReference type="OrthoDB" id="9769796at2"/>
<keyword evidence="3" id="KW-0067">ATP-binding</keyword>
<dbReference type="Gene3D" id="3.40.50.620">
    <property type="entry name" value="HUPs"/>
    <property type="match status" value="1"/>
</dbReference>
<evidence type="ECO:0000256" key="3">
    <source>
        <dbReference type="HAMAP-Rule" id="MF_01539"/>
    </source>
</evidence>
<comment type="catalytic activity">
    <reaction evidence="3">
        <text>cytidine(34) in elongator tRNA(Met) + acetate + ATP = N(4)-acetylcytidine(34) in elongator tRNA(Met) + AMP + diphosphate</text>
        <dbReference type="Rhea" id="RHEA:58144"/>
        <dbReference type="Rhea" id="RHEA-COMP:10693"/>
        <dbReference type="Rhea" id="RHEA-COMP:10694"/>
        <dbReference type="ChEBI" id="CHEBI:30089"/>
        <dbReference type="ChEBI" id="CHEBI:30616"/>
        <dbReference type="ChEBI" id="CHEBI:33019"/>
        <dbReference type="ChEBI" id="CHEBI:74900"/>
        <dbReference type="ChEBI" id="CHEBI:82748"/>
        <dbReference type="ChEBI" id="CHEBI:456215"/>
    </reaction>
</comment>
<dbReference type="GO" id="GO:0016879">
    <property type="term" value="F:ligase activity, forming carbon-nitrogen bonds"/>
    <property type="evidence" value="ECO:0007669"/>
    <property type="project" value="UniProtKB-UniRule"/>
</dbReference>
<comment type="subcellular location">
    <subcellularLocation>
        <location evidence="3">Cytoplasm</location>
    </subcellularLocation>
</comment>
<dbReference type="PANTHER" id="PTHR37825:SF1">
    <property type="entry name" value="TRNA(MET) CYTIDINE ACETATE LIGASE"/>
    <property type="match status" value="1"/>
</dbReference>